<reference evidence="2" key="1">
    <citation type="journal article" date="2020" name="Stud. Mycol.">
        <title>101 Dothideomycetes genomes: a test case for predicting lifestyles and emergence of pathogens.</title>
        <authorList>
            <person name="Haridas S."/>
            <person name="Albert R."/>
            <person name="Binder M."/>
            <person name="Bloem J."/>
            <person name="Labutti K."/>
            <person name="Salamov A."/>
            <person name="Andreopoulos B."/>
            <person name="Baker S."/>
            <person name="Barry K."/>
            <person name="Bills G."/>
            <person name="Bluhm B."/>
            <person name="Cannon C."/>
            <person name="Castanera R."/>
            <person name="Culley D."/>
            <person name="Daum C."/>
            <person name="Ezra D."/>
            <person name="Gonzalez J."/>
            <person name="Henrissat B."/>
            <person name="Kuo A."/>
            <person name="Liang C."/>
            <person name="Lipzen A."/>
            <person name="Lutzoni F."/>
            <person name="Magnuson J."/>
            <person name="Mondo S."/>
            <person name="Nolan M."/>
            <person name="Ohm R."/>
            <person name="Pangilinan J."/>
            <person name="Park H.-J."/>
            <person name="Ramirez L."/>
            <person name="Alfaro M."/>
            <person name="Sun H."/>
            <person name="Tritt A."/>
            <person name="Yoshinaga Y."/>
            <person name="Zwiers L.-H."/>
            <person name="Turgeon B."/>
            <person name="Goodwin S."/>
            <person name="Spatafora J."/>
            <person name="Crous P."/>
            <person name="Grigoriev I."/>
        </authorList>
    </citation>
    <scope>NUCLEOTIDE SEQUENCE</scope>
    <source>
        <strain evidence="2">CBS 123094</strain>
    </source>
</reference>
<dbReference type="Proteomes" id="UP000799779">
    <property type="component" value="Unassembled WGS sequence"/>
</dbReference>
<evidence type="ECO:0000256" key="1">
    <source>
        <dbReference type="SAM" id="MobiDB-lite"/>
    </source>
</evidence>
<accession>A0A6A5WSG8</accession>
<dbReference type="AlphaFoldDB" id="A0A6A5WSG8"/>
<dbReference type="InterPro" id="IPR036770">
    <property type="entry name" value="Ankyrin_rpt-contain_sf"/>
</dbReference>
<dbReference type="OrthoDB" id="3800977at2759"/>
<name>A0A6A5WSG8_9PLEO</name>
<gene>
    <name evidence="2" type="ORF">P154DRAFT_64105</name>
</gene>
<dbReference type="SUPFAM" id="SSF48403">
    <property type="entry name" value="Ankyrin repeat"/>
    <property type="match status" value="1"/>
</dbReference>
<sequence length="154" mass="17703">MIAELDPSSPRATHRTSPRSSNIWRMFRQRQPFGHLRLHPVDEILIDDTRLLPDEDQRKILSDEEKEQLWQGLLSGFKVNDRVGILSCLDRGAPLDREDSNGEYAIHLAARFGNLDIFKRTYAQRNLIPLLLLKTRIGETPLEIAVNETKSKSC</sequence>
<keyword evidence="3" id="KW-1185">Reference proteome</keyword>
<dbReference type="InterPro" id="IPR002110">
    <property type="entry name" value="Ankyrin_rpt"/>
</dbReference>
<dbReference type="Pfam" id="PF13637">
    <property type="entry name" value="Ank_4"/>
    <property type="match status" value="1"/>
</dbReference>
<proteinExistence type="predicted"/>
<evidence type="ECO:0000313" key="2">
    <source>
        <dbReference type="EMBL" id="KAF2003988.1"/>
    </source>
</evidence>
<feature type="region of interest" description="Disordered" evidence="1">
    <location>
        <begin position="1"/>
        <end position="21"/>
    </location>
</feature>
<protein>
    <submittedName>
        <fullName evidence="2">Uncharacterized protein</fullName>
    </submittedName>
</protein>
<dbReference type="Gene3D" id="1.25.40.20">
    <property type="entry name" value="Ankyrin repeat-containing domain"/>
    <property type="match status" value="1"/>
</dbReference>
<evidence type="ECO:0000313" key="3">
    <source>
        <dbReference type="Proteomes" id="UP000799779"/>
    </source>
</evidence>
<dbReference type="EMBL" id="ML977569">
    <property type="protein sequence ID" value="KAF2003988.1"/>
    <property type="molecule type" value="Genomic_DNA"/>
</dbReference>
<organism evidence="2 3">
    <name type="scientific">Amniculicola lignicola CBS 123094</name>
    <dbReference type="NCBI Taxonomy" id="1392246"/>
    <lineage>
        <taxon>Eukaryota</taxon>
        <taxon>Fungi</taxon>
        <taxon>Dikarya</taxon>
        <taxon>Ascomycota</taxon>
        <taxon>Pezizomycotina</taxon>
        <taxon>Dothideomycetes</taxon>
        <taxon>Pleosporomycetidae</taxon>
        <taxon>Pleosporales</taxon>
        <taxon>Amniculicolaceae</taxon>
        <taxon>Amniculicola</taxon>
    </lineage>
</organism>